<evidence type="ECO:0000313" key="1">
    <source>
        <dbReference type="EMBL" id="AYV82475.1"/>
    </source>
</evidence>
<organism evidence="1">
    <name type="scientific">Hyperionvirus sp</name>
    <dbReference type="NCBI Taxonomy" id="2487770"/>
    <lineage>
        <taxon>Viruses</taxon>
        <taxon>Varidnaviria</taxon>
        <taxon>Bamfordvirae</taxon>
        <taxon>Nucleocytoviricota</taxon>
        <taxon>Megaviricetes</taxon>
        <taxon>Imitervirales</taxon>
        <taxon>Mimiviridae</taxon>
        <taxon>Klosneuvirinae</taxon>
    </lineage>
</organism>
<proteinExistence type="predicted"/>
<dbReference type="EMBL" id="MK072383">
    <property type="protein sequence ID" value="AYV82475.1"/>
    <property type="molecule type" value="Genomic_DNA"/>
</dbReference>
<protein>
    <submittedName>
        <fullName evidence="1">Uncharacterized protein</fullName>
    </submittedName>
</protein>
<accession>A0A3G5A5E6</accession>
<sequence length="301" mass="34470">MAAVSYSFTEALNWFGFTPAIASFLSTKEVVLVYLQINRQCRAAASGKNVWEMLKKRDHEEVKDLLPDAAIKSTYGIDRKTNESKIVNRRILRFNVSKFSFPLAINIDDENSITGNFQTVVLNNGTVLGNGIVINDIGMAILNALIALEWRNSLRRRNFTLGEINDVANDMLYQPESSAMKLPDYLVIWWLREFINEGLIIYSILHRPDDWNHGGDYSYRLRGPFDPLYMRQISRNYITLKGDSLAICYGQRTPSTPLRLLRPLSPPKCPIQLKFNNYTSYYTPESCAEINRLEGAYDNPH</sequence>
<reference evidence="1" key="1">
    <citation type="submission" date="2018-10" db="EMBL/GenBank/DDBJ databases">
        <title>Hidden diversity of soil giant viruses.</title>
        <authorList>
            <person name="Schulz F."/>
            <person name="Alteio L."/>
            <person name="Goudeau D."/>
            <person name="Ryan E.M."/>
            <person name="Malmstrom R.R."/>
            <person name="Blanchard J."/>
            <person name="Woyke T."/>
        </authorList>
    </citation>
    <scope>NUCLEOTIDE SEQUENCE</scope>
    <source>
        <strain evidence="1">HYV1</strain>
    </source>
</reference>
<name>A0A3G5A5E6_9VIRU</name>
<gene>
    <name evidence="1" type="ORF">Hyperionvirus1_54</name>
</gene>